<dbReference type="Proteomes" id="UP000481087">
    <property type="component" value="Unassembled WGS sequence"/>
</dbReference>
<keyword evidence="1 3" id="KW-0378">Hydrolase</keyword>
<dbReference type="Gene3D" id="3.40.50.1820">
    <property type="entry name" value="alpha/beta hydrolase"/>
    <property type="match status" value="1"/>
</dbReference>
<dbReference type="PANTHER" id="PTHR43798:SF31">
    <property type="entry name" value="AB HYDROLASE SUPERFAMILY PROTEIN YCLE"/>
    <property type="match status" value="1"/>
</dbReference>
<dbReference type="EMBL" id="WTUZ01000022">
    <property type="protein sequence ID" value="MZQ84814.1"/>
    <property type="molecule type" value="Genomic_DNA"/>
</dbReference>
<dbReference type="InterPro" id="IPR000073">
    <property type="entry name" value="AB_hydrolase_1"/>
</dbReference>
<accession>A0A6L8V3N6</accession>
<evidence type="ECO:0000313" key="3">
    <source>
        <dbReference type="EMBL" id="MZQ84814.1"/>
    </source>
</evidence>
<dbReference type="Pfam" id="PF00561">
    <property type="entry name" value="Abhydrolase_1"/>
    <property type="match status" value="1"/>
</dbReference>
<feature type="domain" description="AB hydrolase-1" evidence="2">
    <location>
        <begin position="25"/>
        <end position="150"/>
    </location>
</feature>
<evidence type="ECO:0000259" key="2">
    <source>
        <dbReference type="Pfam" id="PF00561"/>
    </source>
</evidence>
<dbReference type="InterPro" id="IPR050266">
    <property type="entry name" value="AB_hydrolase_sf"/>
</dbReference>
<dbReference type="SUPFAM" id="SSF53474">
    <property type="entry name" value="alpha/beta-Hydrolases"/>
    <property type="match status" value="1"/>
</dbReference>
<dbReference type="RefSeq" id="WP_161408863.1">
    <property type="nucleotide sequence ID" value="NZ_WTUZ01000022.1"/>
</dbReference>
<protein>
    <submittedName>
        <fullName evidence="3">Alpha/beta fold hydrolase</fullName>
    </submittedName>
</protein>
<dbReference type="PANTHER" id="PTHR43798">
    <property type="entry name" value="MONOACYLGLYCEROL LIPASE"/>
    <property type="match status" value="1"/>
</dbReference>
<sequence length="260" mass="29418">MEYFITVESGVRVFVQDLNPMGKKTILFIHGWPLSHKQYEYQFNILPSMNIRCIGMDWRGFGNSDKPFVGYNFDRLADDIRVIIETLKLKDITLAGHSAGGAVAIRYIARHQGYGVSKLVLIDAQSPGSVPQQDANMFISGTLTDRPKMLAGLTDLFFFKHITAPFTEWFFQIGLQGAGWSTAAVMVTLRDENVRGDLGQIHVPTLIIHGLHDKVVPFANAEETHKLISNSVLVPFHYSSHVPFLDERDYFNRLLMQFVE</sequence>
<keyword evidence="4" id="KW-1185">Reference proteome</keyword>
<evidence type="ECO:0000313" key="4">
    <source>
        <dbReference type="Proteomes" id="UP000481087"/>
    </source>
</evidence>
<dbReference type="AlphaFoldDB" id="A0A6L8V3N6"/>
<dbReference type="GO" id="GO:0016787">
    <property type="term" value="F:hydrolase activity"/>
    <property type="evidence" value="ECO:0007669"/>
    <property type="project" value="UniProtKB-KW"/>
</dbReference>
<name>A0A6L8V3N6_9BACL</name>
<gene>
    <name evidence="3" type="ORF">GQF01_22140</name>
</gene>
<organism evidence="3 4">
    <name type="scientific">Paenibacillus silvestris</name>
    <dbReference type="NCBI Taxonomy" id="2606219"/>
    <lineage>
        <taxon>Bacteria</taxon>
        <taxon>Bacillati</taxon>
        <taxon>Bacillota</taxon>
        <taxon>Bacilli</taxon>
        <taxon>Bacillales</taxon>
        <taxon>Paenibacillaceae</taxon>
        <taxon>Paenibacillus</taxon>
    </lineage>
</organism>
<dbReference type="PRINTS" id="PR00111">
    <property type="entry name" value="ABHYDROLASE"/>
</dbReference>
<dbReference type="InterPro" id="IPR029058">
    <property type="entry name" value="AB_hydrolase_fold"/>
</dbReference>
<reference evidence="3 4" key="1">
    <citation type="submission" date="2019-12" db="EMBL/GenBank/DDBJ databases">
        <title>Paenibacillus sp. nov. sp. isolated from soil.</title>
        <authorList>
            <person name="Kim J."/>
            <person name="Jeong S.E."/>
            <person name="Jung H.S."/>
            <person name="Jeon C.O."/>
        </authorList>
    </citation>
    <scope>NUCLEOTIDE SEQUENCE [LARGE SCALE GENOMIC DNA]</scope>
    <source>
        <strain evidence="3 4">5J-6</strain>
    </source>
</reference>
<dbReference type="GO" id="GO:0016020">
    <property type="term" value="C:membrane"/>
    <property type="evidence" value="ECO:0007669"/>
    <property type="project" value="TreeGrafter"/>
</dbReference>
<proteinExistence type="predicted"/>
<comment type="caution">
    <text evidence="3">The sequence shown here is derived from an EMBL/GenBank/DDBJ whole genome shotgun (WGS) entry which is preliminary data.</text>
</comment>
<evidence type="ECO:0000256" key="1">
    <source>
        <dbReference type="ARBA" id="ARBA00022801"/>
    </source>
</evidence>